<dbReference type="EMBL" id="CP023564">
    <property type="protein sequence ID" value="ATG53481.1"/>
    <property type="molecule type" value="Genomic_DNA"/>
</dbReference>
<evidence type="ECO:0000256" key="6">
    <source>
        <dbReference type="ARBA" id="ARBA00022989"/>
    </source>
</evidence>
<feature type="transmembrane region" description="Helical" evidence="11">
    <location>
        <begin position="197"/>
        <end position="213"/>
    </location>
</feature>
<evidence type="ECO:0000256" key="11">
    <source>
        <dbReference type="HAMAP-Rule" id="MF_01844"/>
    </source>
</evidence>
<feature type="transmembrane region" description="Helical" evidence="11">
    <location>
        <begin position="23"/>
        <end position="45"/>
    </location>
</feature>
<keyword evidence="8 11" id="KW-0406">Ion transport</keyword>
<feature type="transmembrane region" description="Helical" evidence="11">
    <location>
        <begin position="142"/>
        <end position="160"/>
    </location>
</feature>
<evidence type="ECO:0000313" key="12">
    <source>
        <dbReference type="EMBL" id="ATG53481.1"/>
    </source>
</evidence>
<evidence type="ECO:0000256" key="7">
    <source>
        <dbReference type="ARBA" id="ARBA00023053"/>
    </source>
</evidence>
<evidence type="ECO:0000256" key="10">
    <source>
        <dbReference type="ARBA" id="ARBA00023201"/>
    </source>
</evidence>
<feature type="transmembrane region" description="Helical" evidence="11">
    <location>
        <begin position="362"/>
        <end position="380"/>
    </location>
</feature>
<feature type="transmembrane region" description="Helical" evidence="11">
    <location>
        <begin position="288"/>
        <end position="311"/>
    </location>
</feature>
<dbReference type="RefSeq" id="WP_096797960.1">
    <property type="nucleotide sequence ID" value="NZ_CP023564.1"/>
</dbReference>
<dbReference type="PANTHER" id="PTHR30341">
    <property type="entry name" value="SODIUM ION/PROTON ANTIPORTER NHAA-RELATED"/>
    <property type="match status" value="1"/>
</dbReference>
<feature type="transmembrane region" description="Helical" evidence="11">
    <location>
        <begin position="249"/>
        <end position="267"/>
    </location>
</feature>
<organism evidence="12 13">
    <name type="scientific">Brachybacterium ginsengisoli</name>
    <dbReference type="NCBI Taxonomy" id="1331682"/>
    <lineage>
        <taxon>Bacteria</taxon>
        <taxon>Bacillati</taxon>
        <taxon>Actinomycetota</taxon>
        <taxon>Actinomycetes</taxon>
        <taxon>Micrococcales</taxon>
        <taxon>Dermabacteraceae</taxon>
        <taxon>Brachybacterium</taxon>
    </lineage>
</organism>
<protein>
    <recommendedName>
        <fullName evidence="11">Na(+)/H(+) antiporter NhaA</fullName>
    </recommendedName>
    <alternativeName>
        <fullName evidence="11">Sodium/proton antiporter NhaA</fullName>
    </alternativeName>
</protein>
<dbReference type="Proteomes" id="UP000217889">
    <property type="component" value="Chromosome"/>
</dbReference>
<feature type="transmembrane region" description="Helical" evidence="11">
    <location>
        <begin position="225"/>
        <end position="243"/>
    </location>
</feature>
<keyword evidence="13" id="KW-1185">Reference proteome</keyword>
<keyword evidence="4 11" id="KW-1003">Cell membrane</keyword>
<feature type="transmembrane region" description="Helical" evidence="11">
    <location>
        <begin position="113"/>
        <end position="130"/>
    </location>
</feature>
<evidence type="ECO:0000256" key="2">
    <source>
        <dbReference type="ARBA" id="ARBA00022448"/>
    </source>
</evidence>
<keyword evidence="10 11" id="KW-0739">Sodium transport</keyword>
<dbReference type="GO" id="GO:0015385">
    <property type="term" value="F:sodium:proton antiporter activity"/>
    <property type="evidence" value="ECO:0007669"/>
    <property type="project" value="UniProtKB-UniRule"/>
</dbReference>
<name>A0A291GTD7_9MICO</name>
<accession>A0A291GTD7</accession>
<keyword evidence="7 11" id="KW-0915">Sodium</keyword>
<dbReference type="GO" id="GO:0006885">
    <property type="term" value="P:regulation of pH"/>
    <property type="evidence" value="ECO:0007669"/>
    <property type="project" value="UniProtKB-UniRule"/>
</dbReference>
<feature type="transmembrane region" description="Helical" evidence="11">
    <location>
        <begin position="392"/>
        <end position="411"/>
    </location>
</feature>
<reference evidence="12 13" key="1">
    <citation type="journal article" date="2014" name="Int. J. Syst. Evol. Microbiol.">
        <title>Brachybacterium ginsengisoli sp. nov., isolated from soil of a ginseng field.</title>
        <authorList>
            <person name="Hoang V.A."/>
            <person name="Kim Y.J."/>
            <person name="Nguyen N.L."/>
            <person name="Yang D.C."/>
        </authorList>
    </citation>
    <scope>NUCLEOTIDE SEQUENCE [LARGE SCALE GENOMIC DNA]</scope>
    <source>
        <strain evidence="12 13">DCY80</strain>
    </source>
</reference>
<dbReference type="GO" id="GO:0005886">
    <property type="term" value="C:plasma membrane"/>
    <property type="evidence" value="ECO:0007669"/>
    <property type="project" value="UniProtKB-SubCell"/>
</dbReference>
<keyword evidence="2 11" id="KW-0813">Transport</keyword>
<dbReference type="Pfam" id="PF06965">
    <property type="entry name" value="Na_H_antiport_1"/>
    <property type="match status" value="1"/>
</dbReference>
<dbReference type="PANTHER" id="PTHR30341:SF0">
    <property type="entry name" value="NA(+)_H(+) ANTIPORTER NHAA"/>
    <property type="match status" value="1"/>
</dbReference>
<dbReference type="NCBIfam" id="TIGR00773">
    <property type="entry name" value="NhaA"/>
    <property type="match status" value="1"/>
</dbReference>
<keyword evidence="9 11" id="KW-0472">Membrane</keyword>
<evidence type="ECO:0000256" key="8">
    <source>
        <dbReference type="ARBA" id="ARBA00023065"/>
    </source>
</evidence>
<evidence type="ECO:0000256" key="4">
    <source>
        <dbReference type="ARBA" id="ARBA00022475"/>
    </source>
</evidence>
<dbReference type="Gene3D" id="1.20.1530.10">
    <property type="entry name" value="Na+/H+ antiporter like domain"/>
    <property type="match status" value="1"/>
</dbReference>
<dbReference type="KEGG" id="bgg:CFK41_00825"/>
<comment type="similarity">
    <text evidence="11">Belongs to the NhaA Na(+)/H(+) (TC 2.A.33) antiporter family.</text>
</comment>
<dbReference type="OrthoDB" id="9808135at2"/>
<feature type="transmembrane region" description="Helical" evidence="11">
    <location>
        <begin position="74"/>
        <end position="92"/>
    </location>
</feature>
<evidence type="ECO:0000256" key="5">
    <source>
        <dbReference type="ARBA" id="ARBA00022692"/>
    </source>
</evidence>
<comment type="function">
    <text evidence="11">Na(+)/H(+) antiporter that extrudes sodium in exchange for external protons.</text>
</comment>
<comment type="catalytic activity">
    <reaction evidence="11">
        <text>Na(+)(in) + 2 H(+)(out) = Na(+)(out) + 2 H(+)(in)</text>
        <dbReference type="Rhea" id="RHEA:29251"/>
        <dbReference type="ChEBI" id="CHEBI:15378"/>
        <dbReference type="ChEBI" id="CHEBI:29101"/>
    </reaction>
</comment>
<proteinExistence type="inferred from homology"/>
<dbReference type="HAMAP" id="MF_01844">
    <property type="entry name" value="NhaA"/>
    <property type="match status" value="1"/>
</dbReference>
<sequence length="440" mass="46560">MTTPSPAVLEHGTFRRRHPLEEWVTRAVPGGALLLLATVLALLFANTSLSETYFSVRDAHLGGTLGPIDLDLSIGHWAADGLLAIFFFLAGLELKQEFVVGDLRSPSKALVPIAAAVGGVAVPALIYVMVNLGGPAGSGVGWAIPAATDIAFAVAILALLGSSLPPALRTFLLTLAIVDDLIAITIIAIFYTADLRLGFLALALVPLAAFWWLTNRREAWFKKHYWTAWALLAPIALITWVLFLNSGVHATIAGVVLAFLVPVRGLSEYGRQHSLSHTLEHRLRPFSSAVAVPVFAFFSAGVAVGGVSGLLDAWQSTVALGVIVGLVLGKIVGIVGTSFLLTKLTSARLDPALRWPDMIGMAAVAGIGFTVSLLVSELSFDPSDPMHDWAKVGVLTASALAALVAAAILIPRNRMYARRRREAGAEPDAYDRGADWGADG</sequence>
<evidence type="ECO:0000313" key="13">
    <source>
        <dbReference type="Proteomes" id="UP000217889"/>
    </source>
</evidence>
<evidence type="ECO:0000256" key="9">
    <source>
        <dbReference type="ARBA" id="ARBA00023136"/>
    </source>
</evidence>
<evidence type="ECO:0000256" key="3">
    <source>
        <dbReference type="ARBA" id="ARBA00022449"/>
    </source>
</evidence>
<dbReference type="InterPro" id="IPR004670">
    <property type="entry name" value="NhaA"/>
</dbReference>
<dbReference type="AlphaFoldDB" id="A0A291GTD7"/>
<gene>
    <name evidence="11 12" type="primary">nhaA</name>
    <name evidence="12" type="ORF">CFK41_00825</name>
</gene>
<dbReference type="InterPro" id="IPR023171">
    <property type="entry name" value="Na/H_antiporter_dom_sf"/>
</dbReference>
<evidence type="ECO:0000256" key="1">
    <source>
        <dbReference type="ARBA" id="ARBA00004429"/>
    </source>
</evidence>
<comment type="subcellular location">
    <subcellularLocation>
        <location evidence="1">Cell inner membrane</location>
        <topology evidence="1">Multi-pass membrane protein</topology>
    </subcellularLocation>
    <subcellularLocation>
        <location evidence="11">Cell membrane</location>
        <topology evidence="11">Multi-pass membrane protein</topology>
    </subcellularLocation>
</comment>
<keyword evidence="5 11" id="KW-0812">Transmembrane</keyword>
<keyword evidence="6 11" id="KW-1133">Transmembrane helix</keyword>
<feature type="transmembrane region" description="Helical" evidence="11">
    <location>
        <begin position="172"/>
        <end position="191"/>
    </location>
</feature>
<keyword evidence="3 11" id="KW-0050">Antiport</keyword>
<feature type="transmembrane region" description="Helical" evidence="11">
    <location>
        <begin position="317"/>
        <end position="341"/>
    </location>
</feature>